<accession>A0ABS7L150</accession>
<dbReference type="PANTHER" id="PTHR10000:SF8">
    <property type="entry name" value="HAD SUPERFAMILY HYDROLASE-LIKE, TYPE 3"/>
    <property type="match status" value="1"/>
</dbReference>
<dbReference type="CDD" id="cd07516">
    <property type="entry name" value="HAD_Pase"/>
    <property type="match status" value="1"/>
</dbReference>
<dbReference type="GO" id="GO:0016787">
    <property type="term" value="F:hydrolase activity"/>
    <property type="evidence" value="ECO:0007669"/>
    <property type="project" value="UniProtKB-KW"/>
</dbReference>
<comment type="caution">
    <text evidence="1">The sequence shown here is derived from an EMBL/GenBank/DDBJ whole genome shotgun (WGS) entry which is preliminary data.</text>
</comment>
<reference evidence="1 2" key="1">
    <citation type="journal article" date="2021" name="Cell Host Microbe">
        <title>in vivo commensal control of Clostridioides difficile virulence.</title>
        <authorList>
            <person name="Girinathan B.P."/>
            <person name="Dibenedetto N."/>
            <person name="Worley J.N."/>
            <person name="Peltier J."/>
            <person name="Arrieta-Ortiz M.L."/>
            <person name="Rupa Christinal Immanuel S."/>
            <person name="Lavin R."/>
            <person name="Delaney M.L."/>
            <person name="Cummins C."/>
            <person name="Hoffmann M."/>
            <person name="Luo Y."/>
            <person name="Gonzalez-Escalona N."/>
            <person name="Allard M."/>
            <person name="Onderdonk A.B."/>
            <person name="Gerber G.K."/>
            <person name="Sonenshein A.L."/>
            <person name="Baliga N."/>
            <person name="Dupuy B."/>
            <person name="Bry L."/>
        </authorList>
    </citation>
    <scope>NUCLEOTIDE SEQUENCE [LARGE SCALE GENOMIC DNA]</scope>
    <source>
        <strain evidence="1 2">DSM 599</strain>
    </source>
</reference>
<proteinExistence type="predicted"/>
<keyword evidence="2" id="KW-1185">Reference proteome</keyword>
<evidence type="ECO:0000313" key="2">
    <source>
        <dbReference type="Proteomes" id="UP001299068"/>
    </source>
</evidence>
<dbReference type="InterPro" id="IPR006379">
    <property type="entry name" value="HAD-SF_hydro_IIB"/>
</dbReference>
<dbReference type="Proteomes" id="UP001299068">
    <property type="component" value="Unassembled WGS sequence"/>
</dbReference>
<gene>
    <name evidence="1" type="ORF">K5V21_14355</name>
</gene>
<protein>
    <submittedName>
        <fullName evidence="1">Cof-type HAD-IIB family hydrolase</fullName>
    </submittedName>
</protein>
<keyword evidence="1" id="KW-0378">Hydrolase</keyword>
<name>A0ABS7L150_CLOSR</name>
<dbReference type="NCBIfam" id="TIGR01484">
    <property type="entry name" value="HAD-SF-IIB"/>
    <property type="match status" value="1"/>
</dbReference>
<dbReference type="PANTHER" id="PTHR10000">
    <property type="entry name" value="PHOSPHOSERINE PHOSPHATASE"/>
    <property type="match status" value="1"/>
</dbReference>
<dbReference type="SFLD" id="SFLDS00003">
    <property type="entry name" value="Haloacid_Dehalogenase"/>
    <property type="match status" value="1"/>
</dbReference>
<dbReference type="InterPro" id="IPR036412">
    <property type="entry name" value="HAD-like_sf"/>
</dbReference>
<dbReference type="Gene3D" id="3.30.1240.10">
    <property type="match status" value="1"/>
</dbReference>
<evidence type="ECO:0000313" key="1">
    <source>
        <dbReference type="EMBL" id="MBY0756627.1"/>
    </source>
</evidence>
<dbReference type="RefSeq" id="WP_221861860.1">
    <property type="nucleotide sequence ID" value="NZ_JAIKTU010000012.1"/>
</dbReference>
<sequence>MSYKMVCIDMDGTLLGKRKSISEESKKVIKEVANKGVQVVITTGRLYNNAAYYSELVGASAAVIAGNGAVVREKRSSDIIFKSKINENTCKKLLKIADKCGVVLHLHTIDKIITNSYISNLITRIVIPGIKNKDFSIGVETIKGEEKWSEELNKYKGEITKCIMFSIFPERTEMFRKELDNIDDIVYYSSGNRSIEINAHGVSKGNGVKILADHYGIKREEIICIGDNENDISMIEYAGLGIAMGNAIDKLKEKANYITDTNVNDGVRKALEKFILNTR</sequence>
<dbReference type="Pfam" id="PF08282">
    <property type="entry name" value="Hydrolase_3"/>
    <property type="match status" value="1"/>
</dbReference>
<dbReference type="SFLD" id="SFLDG01144">
    <property type="entry name" value="C2.B.4:_PGP_Like"/>
    <property type="match status" value="1"/>
</dbReference>
<dbReference type="NCBIfam" id="TIGR00099">
    <property type="entry name" value="Cof-subfamily"/>
    <property type="match status" value="1"/>
</dbReference>
<dbReference type="InterPro" id="IPR000150">
    <property type="entry name" value="Cof"/>
</dbReference>
<dbReference type="InterPro" id="IPR023214">
    <property type="entry name" value="HAD_sf"/>
</dbReference>
<organism evidence="1 2">
    <name type="scientific">Clostridium sardiniense</name>
    <name type="common">Clostridium absonum</name>
    <dbReference type="NCBI Taxonomy" id="29369"/>
    <lineage>
        <taxon>Bacteria</taxon>
        <taxon>Bacillati</taxon>
        <taxon>Bacillota</taxon>
        <taxon>Clostridia</taxon>
        <taxon>Eubacteriales</taxon>
        <taxon>Clostridiaceae</taxon>
        <taxon>Clostridium</taxon>
    </lineage>
</organism>
<dbReference type="EMBL" id="JAIKTU010000012">
    <property type="protein sequence ID" value="MBY0756627.1"/>
    <property type="molecule type" value="Genomic_DNA"/>
</dbReference>
<dbReference type="SFLD" id="SFLDG01140">
    <property type="entry name" value="C2.B:_Phosphomannomutase_and_P"/>
    <property type="match status" value="1"/>
</dbReference>
<dbReference type="Gene3D" id="3.40.50.1000">
    <property type="entry name" value="HAD superfamily/HAD-like"/>
    <property type="match status" value="1"/>
</dbReference>
<dbReference type="PROSITE" id="PS01229">
    <property type="entry name" value="COF_2"/>
    <property type="match status" value="1"/>
</dbReference>
<dbReference type="SUPFAM" id="SSF56784">
    <property type="entry name" value="HAD-like"/>
    <property type="match status" value="1"/>
</dbReference>